<evidence type="ECO:0000313" key="1">
    <source>
        <dbReference type="EMBL" id="BBO24470.1"/>
    </source>
</evidence>
<accession>A0A809RAG6</accession>
<dbReference type="KEGG" id="npy:NPRO_20650"/>
<evidence type="ECO:0008006" key="3">
    <source>
        <dbReference type="Google" id="ProtNLM"/>
    </source>
</evidence>
<dbReference type="AlphaFoldDB" id="A0A809RAG6"/>
<proteinExistence type="predicted"/>
<protein>
    <recommendedName>
        <fullName evidence="3">DUF4139 domain-containing protein</fullName>
    </recommendedName>
</protein>
<dbReference type="EMBL" id="AP021858">
    <property type="protein sequence ID" value="BBO24470.1"/>
    <property type="molecule type" value="Genomic_DNA"/>
</dbReference>
<name>A0A809RAG6_9BACT</name>
<sequence>MLTWIATLAVGASWGAGLQLPPEGPAFASKLKTLVVFKEGFGFYVREGSATLEEGWATTNLVPQAIGGTFWVYPKNPADRVDTVVLTTDHRIDFEKPEDLRSRLANKVGLRLRVTTETGVVNGLLTNLLDKMMLVRDEKENFVAIEYAKIKRVALSDFPVRIKLRTEKPGAKADLGIAYVQDGVKWTPSYLLELSGSSGRLTLRGTLLDLNEELIDANVVFVVGAPLLVNRGTVDSLLQGFVSGSLAAMLGRSIEFKNADPLVNTLAERDAAKSAAPGALREGRGIGGGGGFGGGGFGGPMTSDETGELQYYTKSNFYLRPGERAMSMIFEIEIPIDPLFEWNADGDQVEYILTLNNKSSQPFTTGPVFVVEDLRPAGQQMMQYTAPGDKTELRLAQGIGLKVERAEKELKRGDPFRIGTENWLPITLEGRLTLENFRKEPAKVRIKRTLNGKPIDIGGGVVKGAEVANSGPNTKNSVEWNVTVAPGKKHEIVYSVETYTSMGR</sequence>
<gene>
    <name evidence="1" type="ORF">NPRO_20650</name>
</gene>
<evidence type="ECO:0000313" key="2">
    <source>
        <dbReference type="Proteomes" id="UP000662873"/>
    </source>
</evidence>
<reference evidence="1" key="1">
    <citation type="journal article" name="DNA Res.">
        <title>The physiological potential of anammox bacteria as revealed by their core genome structure.</title>
        <authorList>
            <person name="Okubo T."/>
            <person name="Toyoda A."/>
            <person name="Fukuhara K."/>
            <person name="Uchiyama I."/>
            <person name="Harigaya Y."/>
            <person name="Kuroiwa M."/>
            <person name="Suzuki T."/>
            <person name="Murakami Y."/>
            <person name="Suwa Y."/>
            <person name="Takami H."/>
        </authorList>
    </citation>
    <scope>NUCLEOTIDE SEQUENCE</scope>
    <source>
        <strain evidence="1">317325-2</strain>
    </source>
</reference>
<organism evidence="1 2">
    <name type="scientific">Candidatus Nitrosymbiomonas proteolyticus</name>
    <dbReference type="NCBI Taxonomy" id="2608984"/>
    <lineage>
        <taxon>Bacteria</taxon>
        <taxon>Bacillati</taxon>
        <taxon>Armatimonadota</taxon>
        <taxon>Armatimonadota incertae sedis</taxon>
        <taxon>Candidatus Nitrosymbiomonas</taxon>
    </lineage>
</organism>
<dbReference type="Proteomes" id="UP000662873">
    <property type="component" value="Chromosome"/>
</dbReference>